<dbReference type="CDD" id="cd09727">
    <property type="entry name" value="Cas6_I-E"/>
    <property type="match status" value="1"/>
</dbReference>
<sequence>MEMYFSKLCVRKDASPKELSQFSHKDGYKLHQWVWSLFPEDKEAKRDFLFHRFETPASPVPFGYFVVSRRPPQRAGDLWELSVKPYAPKLETGAMLKFSLRANVTIKSPHRDRAKTQGKREDLLMYKKHQWRTEQETKPEAEREPFPQRRMEQELGLGWLAQKGEANGFHLEAKASKVLAYRQEIFYGKAKQPVRYSYFDFDGALAVTDPQKFEQCLFTGIGKAKGFGCGLLMVAPR</sequence>
<dbReference type="Gene3D" id="3.30.70.1210">
    <property type="entry name" value="Crispr-associated protein, domain 2"/>
    <property type="match status" value="1"/>
</dbReference>
<dbReference type="Pfam" id="PF08798">
    <property type="entry name" value="CRISPR_assoc"/>
    <property type="match status" value="1"/>
</dbReference>
<evidence type="ECO:0000313" key="1">
    <source>
        <dbReference type="EMBL" id="OGG98794.1"/>
    </source>
</evidence>
<dbReference type="SMART" id="SM01101">
    <property type="entry name" value="CRISPR_assoc"/>
    <property type="match status" value="1"/>
</dbReference>
<reference evidence="1 2" key="1">
    <citation type="journal article" date="2016" name="Nat. Commun.">
        <title>Thousands of microbial genomes shed light on interconnected biogeochemical processes in an aquifer system.</title>
        <authorList>
            <person name="Anantharaman K."/>
            <person name="Brown C.T."/>
            <person name="Hug L.A."/>
            <person name="Sharon I."/>
            <person name="Castelle C.J."/>
            <person name="Probst A.J."/>
            <person name="Thomas B.C."/>
            <person name="Singh A."/>
            <person name="Wilkins M.J."/>
            <person name="Karaoz U."/>
            <person name="Brodie E.L."/>
            <person name="Williams K.H."/>
            <person name="Hubbard S.S."/>
            <person name="Banfield J.F."/>
        </authorList>
    </citation>
    <scope>NUCLEOTIDE SEQUENCE [LARGE SCALE GENOMIC DNA]</scope>
</reference>
<gene>
    <name evidence="1" type="ORF">A2557_13405</name>
</gene>
<organism evidence="1 2">
    <name type="scientific">Candidatus Lambdaproteobacteria bacterium RIFOXYD2_FULL_56_26</name>
    <dbReference type="NCBI Taxonomy" id="1817773"/>
    <lineage>
        <taxon>Bacteria</taxon>
        <taxon>Pseudomonadati</taxon>
        <taxon>Pseudomonadota</taxon>
        <taxon>Candidatus Lambdaproteobacteria</taxon>
    </lineage>
</organism>
<proteinExistence type="predicted"/>
<dbReference type="InterPro" id="IPR010179">
    <property type="entry name" value="CRISPR-assoc_prot_Cse3"/>
</dbReference>
<dbReference type="Proteomes" id="UP000177583">
    <property type="component" value="Unassembled WGS sequence"/>
</dbReference>
<comment type="caution">
    <text evidence="1">The sequence shown here is derived from an EMBL/GenBank/DDBJ whole genome shotgun (WGS) entry which is preliminary data.</text>
</comment>
<dbReference type="Gene3D" id="3.30.70.1200">
    <property type="entry name" value="Crispr-associated protein, domain 1"/>
    <property type="match status" value="1"/>
</dbReference>
<dbReference type="SUPFAM" id="SSF117987">
    <property type="entry name" value="CRISPR-associated protein"/>
    <property type="match status" value="2"/>
</dbReference>
<accession>A0A1F6GKZ8</accession>
<name>A0A1F6GKZ8_9PROT</name>
<protein>
    <submittedName>
        <fullName evidence="1">Type I-E CRISPR-associated protein Cas6/Cse3/CasE</fullName>
    </submittedName>
</protein>
<evidence type="ECO:0000313" key="2">
    <source>
        <dbReference type="Proteomes" id="UP000177583"/>
    </source>
</evidence>
<dbReference type="EMBL" id="MFNF01000068">
    <property type="protein sequence ID" value="OGG98794.1"/>
    <property type="molecule type" value="Genomic_DNA"/>
</dbReference>
<dbReference type="AlphaFoldDB" id="A0A1F6GKZ8"/>
<dbReference type="NCBIfam" id="TIGR01907">
    <property type="entry name" value="casE_Cse3"/>
    <property type="match status" value="1"/>
</dbReference>